<dbReference type="Gene3D" id="3.40.970.10">
    <property type="entry name" value="Ribonuclease H1, N-terminal domain"/>
    <property type="match status" value="2"/>
</dbReference>
<accession>A0A2H3FQE2</accession>
<dbReference type="InterPro" id="IPR037056">
    <property type="entry name" value="RNase_H1_N_sf"/>
</dbReference>
<dbReference type="InterPro" id="IPR009027">
    <property type="entry name" value="Ribosomal_bL9/RNase_H1_N"/>
</dbReference>
<dbReference type="SUPFAM" id="SSF55658">
    <property type="entry name" value="L9 N-domain-like"/>
    <property type="match status" value="2"/>
</dbReference>
<dbReference type="AlphaFoldDB" id="A0A2H3FQE2"/>
<evidence type="ECO:0000313" key="3">
    <source>
        <dbReference type="Proteomes" id="UP000219602"/>
    </source>
</evidence>
<dbReference type="Proteomes" id="UP000219602">
    <property type="component" value="Chromosome RC"/>
</dbReference>
<evidence type="ECO:0000259" key="1">
    <source>
        <dbReference type="Pfam" id="PF01693"/>
    </source>
</evidence>
<reference evidence="2 3" key="1">
    <citation type="journal article" date="2016" name="Environ. Microbiol.">
        <title>Effector profiles distinguish formae speciales of Fusarium oxysporum.</title>
        <authorList>
            <person name="van Dam P."/>
            <person name="Fokkens L."/>
            <person name="Schmidt S.M."/>
            <person name="Linmans J.H."/>
            <person name="Kistler H.C."/>
            <person name="Ma L.J."/>
            <person name="Rep M."/>
        </authorList>
    </citation>
    <scope>NUCLEOTIDE SEQUENCE [LARGE SCALE GENOMIC DNA]</scope>
    <source>
        <strain evidence="2 3">Forc016</strain>
    </source>
</reference>
<protein>
    <recommendedName>
        <fullName evidence="1">Ribonuclease H1 N-terminal domain-containing protein</fullName>
    </recommendedName>
</protein>
<gene>
    <name evidence="2" type="ORF">AU210_015574</name>
</gene>
<feature type="domain" description="Ribonuclease H1 N-terminal" evidence="1">
    <location>
        <begin position="83"/>
        <end position="127"/>
    </location>
</feature>
<dbReference type="InterPro" id="IPR011320">
    <property type="entry name" value="RNase_H1_N"/>
</dbReference>
<dbReference type="Pfam" id="PF01693">
    <property type="entry name" value="Cauli_VI"/>
    <property type="match status" value="2"/>
</dbReference>
<reference evidence="2 3" key="2">
    <citation type="journal article" date="2017" name="Sci. Rep.">
        <title>A mobile pathogenicity chromosome in Fusarium oxysporum for infection of multiple cucurbit species.</title>
        <authorList>
            <person name="van Dam P."/>
            <person name="Fokkens L."/>
            <person name="Ayukawa Y."/>
            <person name="van der Gragt M."/>
            <person name="Ter Horst A."/>
            <person name="Brankovics B."/>
            <person name="Houterman P.M."/>
            <person name="Arie T."/>
            <person name="Rep M."/>
        </authorList>
    </citation>
    <scope>NUCLEOTIDE SEQUENCE [LARGE SCALE GENOMIC DNA]</scope>
    <source>
        <strain evidence="2 3">Forc016</strain>
    </source>
</reference>
<dbReference type="STRING" id="327505.A0A2H3FQE2"/>
<dbReference type="EMBL" id="MABQ02000012">
    <property type="protein sequence ID" value="PCD21771.1"/>
    <property type="molecule type" value="Genomic_DNA"/>
</dbReference>
<feature type="domain" description="Ribonuclease H1 N-terminal" evidence="1">
    <location>
        <begin position="9"/>
        <end position="51"/>
    </location>
</feature>
<comment type="caution">
    <text evidence="2">The sequence shown here is derived from an EMBL/GenBank/DDBJ whole genome shotgun (WGS) entry which is preliminary data.</text>
</comment>
<proteinExistence type="predicted"/>
<sequence>MGNPKKSKKYYAVIEGHIDKPTIFSSWAHAHPRVTGCPSKHRGFYTIHEARIYLELMGVDYIEQLIDDGTDETAPLPDPRNHYAVANGPKPGIYPFWDGPGGAKEAVEQVSFACHKSFRTHKEAQEFIDHWNNTYMDGSQKIQSMGPTFDTRLDNCQAVFRGQMSLCESLEALIIKEEHE</sequence>
<name>A0A2H3FQE2_FUSOX</name>
<evidence type="ECO:0000313" key="2">
    <source>
        <dbReference type="EMBL" id="PCD21771.1"/>
    </source>
</evidence>
<organism evidence="2 3">
    <name type="scientific">Fusarium oxysporum f. sp. radicis-cucumerinum</name>
    <dbReference type="NCBI Taxonomy" id="327505"/>
    <lineage>
        <taxon>Eukaryota</taxon>
        <taxon>Fungi</taxon>
        <taxon>Dikarya</taxon>
        <taxon>Ascomycota</taxon>
        <taxon>Pezizomycotina</taxon>
        <taxon>Sordariomycetes</taxon>
        <taxon>Hypocreomycetidae</taxon>
        <taxon>Hypocreales</taxon>
        <taxon>Nectriaceae</taxon>
        <taxon>Fusarium</taxon>
        <taxon>Fusarium oxysporum species complex</taxon>
    </lineage>
</organism>